<feature type="region of interest" description="Disordered" evidence="1">
    <location>
        <begin position="114"/>
        <end position="142"/>
    </location>
</feature>
<proteinExistence type="predicted"/>
<feature type="non-terminal residue" evidence="2">
    <location>
        <position position="1"/>
    </location>
</feature>
<evidence type="ECO:0000256" key="1">
    <source>
        <dbReference type="SAM" id="MobiDB-lite"/>
    </source>
</evidence>
<name>A0A5Y8DZ43_SALER</name>
<sequence>YQIINQTVSIPVKPVNPLKLRMFVLIDYPIDACHIGGKTLYIMLILCKGLRIFMNGDHPITSNSGKTLLRLDEQGTEWLNPRQLQASSTPKYLGPGSLSRKLYARCEGHSYLQKNSPKYRKDKRSRGRQAPPPKMAHDNRSSAKEPWLIFSNINDITPRSIMKLYSRRMQIEQNFSYPRPLSTHVPGAVLKSLVLLN</sequence>
<dbReference type="EMBL" id="AAKASS010000034">
    <property type="protein sequence ID" value="ECQ3976158.1"/>
    <property type="molecule type" value="Genomic_DNA"/>
</dbReference>
<evidence type="ECO:0000313" key="2">
    <source>
        <dbReference type="EMBL" id="ECQ3976158.1"/>
    </source>
</evidence>
<dbReference type="AlphaFoldDB" id="A0A5Y8DZ43"/>
<comment type="caution">
    <text evidence="2">The sequence shown here is derived from an EMBL/GenBank/DDBJ whole genome shotgun (WGS) entry which is preliminary data.</text>
</comment>
<accession>A0A5Y8DZ43</accession>
<organism evidence="2">
    <name type="scientific">Salmonella enterica</name>
    <name type="common">Salmonella choleraesuis</name>
    <dbReference type="NCBI Taxonomy" id="28901"/>
    <lineage>
        <taxon>Bacteria</taxon>
        <taxon>Pseudomonadati</taxon>
        <taxon>Pseudomonadota</taxon>
        <taxon>Gammaproteobacteria</taxon>
        <taxon>Enterobacterales</taxon>
        <taxon>Enterobacteriaceae</taxon>
        <taxon>Salmonella</taxon>
    </lineage>
</organism>
<feature type="compositionally biased region" description="Basic residues" evidence="1">
    <location>
        <begin position="117"/>
        <end position="127"/>
    </location>
</feature>
<gene>
    <name evidence="2" type="ORF">FYT64_20945</name>
</gene>
<protein>
    <submittedName>
        <fullName evidence="2">Transposase</fullName>
    </submittedName>
</protein>
<reference evidence="2" key="1">
    <citation type="submission" date="2019-08" db="EMBL/GenBank/DDBJ databases">
        <authorList>
            <consortium name="GenomeTrakr network: Whole genome sequencing for foodborne pathogen traceback"/>
        </authorList>
    </citation>
    <scope>NUCLEOTIDE SEQUENCE</scope>
    <source>
        <strain evidence="2">FSIS11924055</strain>
    </source>
</reference>